<sequence length="929" mass="102094">MSFFTPPLKQKSAELLGQNAIAFTLSQGKKKRSAKQLNMTDDEVDDVTSENNPKAFNAIHSLAHIQEDSSSGSDSECEVFFESKPPKAEAVPEQTSNSFALDFQVSSVAIDRAGRFVVAGFNNGTIRLYPLRGSAAPVVIGSLETEDTASLDENKLVFRKGVVLEHISARGMYTQLRVNVVIPDDGRFIFAGVYRGSTEILVIEIESIRLPTDAVGVPTAEVNTHSYSDAKLRGFGAVRAMPGSNSSTVTTEYQVLCGLGIKNLHLWRFYWDPMSDDEESKWTWQCIFDRQTNGISLEYLAFGSAPNQIISKSEHQTVRVWTIDETSDAMTFDFNDIKQTQDTVQVCGEYAFGGQERLALVNLDSAQRIELDLPSSVVPTARPTLNNRKRQLRTVTLLAGIPHGITLGVCSDGSVFAHDMASETGLGIHSPPAPVTGYDAFYQDQASLLSLLPCNGDDSSSEKEWMVVMANSTQLQVLSLNEFLHLPPTTKVVTRPLPYKQTRKPTKKRSAVVAEPITLKRSLDYQVEMKKTKKSSLKNKQGTSFTPQWSYDVDTSTTSLVPSKKRKEMPSLVVCTPKKRKDTVEVVVEKANCKSTLDPVVVKAPSVVQVTLPGHTDQVQAESPMSPEKNPRCASVESIVVDTNLYRTPEPKKVNVREVLSPVVSISPSSSPCTTHTPQQPSSPPAKEWSPFVIPKKTKAPAFVLDVPPPVISVTQPCPTQPQVEEAIAVSTIASGTPAAEVESAQERTNACDETPCMVSKVPRKLDINEADFLSAKEPSDFHDGTATLNKFGGGHGLALLMQVSCLQVDEIEAMDPVHRLTDPDIAQATSDRFQAERTALLTKFQRAHHDLIRRVCTQLHHQQSAVDRMDPVTVRQQFRVEVRDLIGLQQLEADALCASQFMQWTVLGLGGFDMPRLVPMFPAPRLFG</sequence>
<evidence type="ECO:0000313" key="2">
    <source>
        <dbReference type="EMBL" id="ETW09110.1"/>
    </source>
</evidence>
<feature type="compositionally biased region" description="Low complexity" evidence="1">
    <location>
        <begin position="665"/>
        <end position="680"/>
    </location>
</feature>
<dbReference type="Gene3D" id="2.130.10.10">
    <property type="entry name" value="YVTN repeat-like/Quinoprotein amine dehydrogenase"/>
    <property type="match status" value="1"/>
</dbReference>
<accession>A0A024UT26</accession>
<dbReference type="SUPFAM" id="SSF69322">
    <property type="entry name" value="Tricorn protease domain 2"/>
    <property type="match status" value="1"/>
</dbReference>
<dbReference type="AlphaFoldDB" id="A0A024UT26"/>
<reference evidence="2" key="1">
    <citation type="submission" date="2013-12" db="EMBL/GenBank/DDBJ databases">
        <title>The Genome Sequence of Aphanomyces invadans NJM9701.</title>
        <authorList>
            <consortium name="The Broad Institute Genomics Platform"/>
            <person name="Russ C."/>
            <person name="Tyler B."/>
            <person name="van West P."/>
            <person name="Dieguez-Uribeondo J."/>
            <person name="Young S.K."/>
            <person name="Zeng Q."/>
            <person name="Gargeya S."/>
            <person name="Fitzgerald M."/>
            <person name="Abouelleil A."/>
            <person name="Alvarado L."/>
            <person name="Chapman S.B."/>
            <person name="Gainer-Dewar J."/>
            <person name="Goldberg J."/>
            <person name="Griggs A."/>
            <person name="Gujja S."/>
            <person name="Hansen M."/>
            <person name="Howarth C."/>
            <person name="Imamovic A."/>
            <person name="Ireland A."/>
            <person name="Larimer J."/>
            <person name="McCowan C."/>
            <person name="Murphy C."/>
            <person name="Pearson M."/>
            <person name="Poon T.W."/>
            <person name="Priest M."/>
            <person name="Roberts A."/>
            <person name="Saif S."/>
            <person name="Shea T."/>
            <person name="Sykes S."/>
            <person name="Wortman J."/>
            <person name="Nusbaum C."/>
            <person name="Birren B."/>
        </authorList>
    </citation>
    <scope>NUCLEOTIDE SEQUENCE [LARGE SCALE GENOMIC DNA]</scope>
    <source>
        <strain evidence="2">NJM9701</strain>
    </source>
</reference>
<evidence type="ECO:0000256" key="1">
    <source>
        <dbReference type="SAM" id="MobiDB-lite"/>
    </source>
</evidence>
<protein>
    <submittedName>
        <fullName evidence="2">Uncharacterized protein</fullName>
    </submittedName>
</protein>
<feature type="region of interest" description="Disordered" evidence="1">
    <location>
        <begin position="29"/>
        <end position="51"/>
    </location>
</feature>
<dbReference type="EMBL" id="KI913953">
    <property type="protein sequence ID" value="ETW09110.1"/>
    <property type="molecule type" value="Genomic_DNA"/>
</dbReference>
<proteinExistence type="predicted"/>
<dbReference type="GeneID" id="20078610"/>
<dbReference type="RefSeq" id="XP_008862915.1">
    <property type="nucleotide sequence ID" value="XM_008864693.1"/>
</dbReference>
<dbReference type="OrthoDB" id="161629at2759"/>
<feature type="region of interest" description="Disordered" evidence="1">
    <location>
        <begin position="665"/>
        <end position="689"/>
    </location>
</feature>
<dbReference type="VEuPathDB" id="FungiDB:H310_01560"/>
<name>A0A024UT26_9STRA</name>
<gene>
    <name evidence="2" type="ORF">H310_01560</name>
</gene>
<organism evidence="2">
    <name type="scientific">Aphanomyces invadans</name>
    <dbReference type="NCBI Taxonomy" id="157072"/>
    <lineage>
        <taxon>Eukaryota</taxon>
        <taxon>Sar</taxon>
        <taxon>Stramenopiles</taxon>
        <taxon>Oomycota</taxon>
        <taxon>Saprolegniomycetes</taxon>
        <taxon>Saprolegniales</taxon>
        <taxon>Verrucalvaceae</taxon>
        <taxon>Aphanomyces</taxon>
    </lineage>
</organism>
<dbReference type="eggNOG" id="ENOG502RG83">
    <property type="taxonomic scope" value="Eukaryota"/>
</dbReference>
<dbReference type="InterPro" id="IPR015943">
    <property type="entry name" value="WD40/YVTN_repeat-like_dom_sf"/>
</dbReference>